<dbReference type="PRINTS" id="PR00133">
    <property type="entry name" value="GLHYDRLASE3"/>
</dbReference>
<dbReference type="InterPro" id="IPR017853">
    <property type="entry name" value="GH"/>
</dbReference>
<evidence type="ECO:0000256" key="2">
    <source>
        <dbReference type="ARBA" id="ARBA00022729"/>
    </source>
</evidence>
<dbReference type="InterPro" id="IPR036881">
    <property type="entry name" value="Glyco_hydro_3_C_sf"/>
</dbReference>
<evidence type="ECO:0000313" key="5">
    <source>
        <dbReference type="EMBL" id="AKQ46781.1"/>
    </source>
</evidence>
<protein>
    <submittedName>
        <fullName evidence="5">Glycoside hydrolase family 3</fullName>
    </submittedName>
</protein>
<dbReference type="Pfam" id="PF07691">
    <property type="entry name" value="PA14"/>
    <property type="match status" value="1"/>
</dbReference>
<reference evidence="5 6" key="1">
    <citation type="submission" date="2015-01" db="EMBL/GenBank/DDBJ databases">
        <title>Rufibacter sp./DG31D/ whole genome sequencing.</title>
        <authorList>
            <person name="Kim M.K."/>
            <person name="Srinivasan S."/>
            <person name="Lee J.-J."/>
        </authorList>
    </citation>
    <scope>NUCLEOTIDE SEQUENCE [LARGE SCALE GENOMIC DNA]</scope>
    <source>
        <strain evidence="5 6">DG31D</strain>
    </source>
</reference>
<proteinExistence type="inferred from homology"/>
<name>A0A0H4W8L4_9BACT</name>
<dbReference type="Pfam" id="PF14310">
    <property type="entry name" value="Fn3-like"/>
    <property type="match status" value="1"/>
</dbReference>
<dbReference type="Proteomes" id="UP000036458">
    <property type="component" value="Chromosome"/>
</dbReference>
<evidence type="ECO:0000256" key="1">
    <source>
        <dbReference type="ARBA" id="ARBA00005336"/>
    </source>
</evidence>
<keyword evidence="3 5" id="KW-0378">Hydrolase</keyword>
<dbReference type="RefSeq" id="WP_053093835.1">
    <property type="nucleotide sequence ID" value="NZ_CP010777.1"/>
</dbReference>
<dbReference type="PANTHER" id="PTHR42721:SF3">
    <property type="entry name" value="BETA-D-XYLOSIDASE 5-RELATED"/>
    <property type="match status" value="1"/>
</dbReference>
<keyword evidence="6" id="KW-1185">Reference proteome</keyword>
<comment type="similarity">
    <text evidence="1">Belongs to the glycosyl hydrolase 3 family.</text>
</comment>
<dbReference type="SMART" id="SM01217">
    <property type="entry name" value="Fn3_like"/>
    <property type="match status" value="1"/>
</dbReference>
<gene>
    <name evidence="5" type="ORF">TH63_15975</name>
</gene>
<feature type="domain" description="PA14" evidence="4">
    <location>
        <begin position="465"/>
        <end position="605"/>
    </location>
</feature>
<evidence type="ECO:0000256" key="3">
    <source>
        <dbReference type="ARBA" id="ARBA00022801"/>
    </source>
</evidence>
<dbReference type="OrthoDB" id="9805821at2"/>
<dbReference type="GO" id="GO:0045493">
    <property type="term" value="P:xylan catabolic process"/>
    <property type="evidence" value="ECO:0007669"/>
    <property type="project" value="InterPro"/>
</dbReference>
<dbReference type="SUPFAM" id="SSF52279">
    <property type="entry name" value="Beta-D-glucan exohydrolase, C-terminal domain"/>
    <property type="match status" value="1"/>
</dbReference>
<dbReference type="EMBL" id="CP010777">
    <property type="protein sequence ID" value="AKQ46781.1"/>
    <property type="molecule type" value="Genomic_DNA"/>
</dbReference>
<dbReference type="PROSITE" id="PS51820">
    <property type="entry name" value="PA14"/>
    <property type="match status" value="1"/>
</dbReference>
<dbReference type="SUPFAM" id="SSF56988">
    <property type="entry name" value="Anthrax protective antigen"/>
    <property type="match status" value="1"/>
</dbReference>
<dbReference type="InterPro" id="IPR013783">
    <property type="entry name" value="Ig-like_fold"/>
</dbReference>
<dbReference type="InterPro" id="IPR037524">
    <property type="entry name" value="PA14/GLEYA"/>
</dbReference>
<dbReference type="PANTHER" id="PTHR42721">
    <property type="entry name" value="SUGAR HYDROLASE-RELATED"/>
    <property type="match status" value="1"/>
</dbReference>
<dbReference type="SUPFAM" id="SSF51445">
    <property type="entry name" value="(Trans)glycosidases"/>
    <property type="match status" value="1"/>
</dbReference>
<dbReference type="SMART" id="SM00758">
    <property type="entry name" value="PA14"/>
    <property type="match status" value="1"/>
</dbReference>
<dbReference type="InterPro" id="IPR036962">
    <property type="entry name" value="Glyco_hydro_3_N_sf"/>
</dbReference>
<dbReference type="Gene3D" id="3.40.50.1700">
    <property type="entry name" value="Glycoside hydrolase family 3 C-terminal domain"/>
    <property type="match status" value="1"/>
</dbReference>
<dbReference type="GO" id="GO:0031222">
    <property type="term" value="P:arabinan catabolic process"/>
    <property type="evidence" value="ECO:0007669"/>
    <property type="project" value="TreeGrafter"/>
</dbReference>
<dbReference type="GO" id="GO:0046556">
    <property type="term" value="F:alpha-L-arabinofuranosidase activity"/>
    <property type="evidence" value="ECO:0007669"/>
    <property type="project" value="TreeGrafter"/>
</dbReference>
<dbReference type="Gene3D" id="3.90.182.10">
    <property type="entry name" value="Toxin - Anthrax Protective Antigen,domain 1"/>
    <property type="match status" value="1"/>
</dbReference>
<organism evidence="5 6">
    <name type="scientific">Rufibacter radiotolerans</name>
    <dbReference type="NCBI Taxonomy" id="1379910"/>
    <lineage>
        <taxon>Bacteria</taxon>
        <taxon>Pseudomonadati</taxon>
        <taxon>Bacteroidota</taxon>
        <taxon>Cytophagia</taxon>
        <taxon>Cytophagales</taxon>
        <taxon>Hymenobacteraceae</taxon>
        <taxon>Rufibacter</taxon>
    </lineage>
</organism>
<dbReference type="PATRIC" id="fig|1379910.4.peg.3484"/>
<accession>A0A0H4W8L4</accession>
<dbReference type="Pfam" id="PF00933">
    <property type="entry name" value="Glyco_hydro_3"/>
    <property type="match status" value="1"/>
</dbReference>
<dbReference type="Gene3D" id="2.60.40.10">
    <property type="entry name" value="Immunoglobulins"/>
    <property type="match status" value="1"/>
</dbReference>
<evidence type="ECO:0000313" key="6">
    <source>
        <dbReference type="Proteomes" id="UP000036458"/>
    </source>
</evidence>
<dbReference type="InterPro" id="IPR011658">
    <property type="entry name" value="PA14_dom"/>
</dbReference>
<sequence>MKKIYFIFSLCAIVGIAAFTFAKEEKYAYPFQDPSLTMEARVNDLVSRLTLEEKVAQMLNAAPAIDRLGIPSYDWWNEVLHGVARTPYKVTVYPQAIGMAATFDTTSLQQMADFSALEGRAIYNKAIAEGKSGQRYVGLTYWTPNINIFRDPRWGRGQETYGEDPFLTAMLGRAFVRGLQGDDPKYLKAAACAKHYAVHSGPEPERHVFNATATPYDLWDTYLPAFEELVVNAKVAGVMCAYNAYKGQPCCGSDELMNDILRNQWQFTGYVTSDCWAIDDFFKNHKTHPDAASASADAVMHGTDIDCGTDAYKALVQAVKDGKITERMIDVSVKRLFTIRFRLGMFDPVAMVKYAQTKTDVLESAPHKAHSLKMARQSMVLLKNDKNTLPLKKNLKKIAVVGPNADNPIAVLGNYNGTPSAIVTALQGIKDKVGAGTEVVYEHASTFTKDTLLVYTNITPQLSFEGKPGVKAEYFNNKELKGTPVATRQETEINNFWQEGETVVGSMKAYNFSARYTTDFTAATTGSIMLEVEGDDGYKISIDGKEMLNAWERNRWGARSFKLNTKQGQKYRIVLEYVQAEGKASVNLRAGNFAKTDFKALANRVKDADAIIFVGGISPQLEGEEMKVNEPGFNGGDRTSILLPQVQTEVMKVLKGTGKPVVFVMMTGSAIAMPWEAENVPAIVNAWYGGQSAGTAIADVLFGDYNPAGRLPVTFYRSDKDLPGFRDYSMENRTYRYFKGQPLYGFGHGLSYTTFAYDKLDVPAQAKPNSKVRVSVRVTNTGKLDGEEVVQLYVTRQQDGFRTPVRALKGFERIALKRGESKVVDFELRPQDLALIANDGTTKHVPGTVQISVGGSQPDAQTIKTKKTVEGKLALK</sequence>
<dbReference type="KEGG" id="ruf:TH63_15975"/>
<dbReference type="InterPro" id="IPR044993">
    <property type="entry name" value="BXL"/>
</dbReference>
<keyword evidence="2" id="KW-0732">Signal</keyword>
<dbReference type="InterPro" id="IPR002772">
    <property type="entry name" value="Glyco_hydro_3_C"/>
</dbReference>
<dbReference type="AlphaFoldDB" id="A0A0H4W8L4"/>
<dbReference type="Pfam" id="PF01915">
    <property type="entry name" value="Glyco_hydro_3_C"/>
    <property type="match status" value="1"/>
</dbReference>
<dbReference type="GO" id="GO:0009044">
    <property type="term" value="F:xylan 1,4-beta-xylosidase activity"/>
    <property type="evidence" value="ECO:0007669"/>
    <property type="project" value="InterPro"/>
</dbReference>
<dbReference type="Gene3D" id="3.20.20.300">
    <property type="entry name" value="Glycoside hydrolase, family 3, N-terminal domain"/>
    <property type="match status" value="1"/>
</dbReference>
<dbReference type="STRING" id="1379910.TH63_15975"/>
<dbReference type="InterPro" id="IPR026891">
    <property type="entry name" value="Fn3-like"/>
</dbReference>
<evidence type="ECO:0000259" key="4">
    <source>
        <dbReference type="PROSITE" id="PS51820"/>
    </source>
</evidence>
<dbReference type="InterPro" id="IPR001764">
    <property type="entry name" value="Glyco_hydro_3_N"/>
</dbReference>